<feature type="region of interest" description="Disordered" evidence="1">
    <location>
        <begin position="73"/>
        <end position="99"/>
    </location>
</feature>
<proteinExistence type="predicted"/>
<reference evidence="2 3" key="1">
    <citation type="submission" date="2016-04" db="EMBL/GenBank/DDBJ databases">
        <title>A degradative enzymes factory behind the ericoid mycorrhizal symbiosis.</title>
        <authorList>
            <consortium name="DOE Joint Genome Institute"/>
            <person name="Martino E."/>
            <person name="Morin E."/>
            <person name="Grelet G."/>
            <person name="Kuo A."/>
            <person name="Kohler A."/>
            <person name="Daghino S."/>
            <person name="Barry K."/>
            <person name="Choi C."/>
            <person name="Cichocki N."/>
            <person name="Clum A."/>
            <person name="Copeland A."/>
            <person name="Hainaut M."/>
            <person name="Haridas S."/>
            <person name="Labutti K."/>
            <person name="Lindquist E."/>
            <person name="Lipzen A."/>
            <person name="Khouja H.-R."/>
            <person name="Murat C."/>
            <person name="Ohm R."/>
            <person name="Olson A."/>
            <person name="Spatafora J."/>
            <person name="Veneault-Fourrey C."/>
            <person name="Henrissat B."/>
            <person name="Grigoriev I."/>
            <person name="Martin F."/>
            <person name="Perotto S."/>
        </authorList>
    </citation>
    <scope>NUCLEOTIDE SEQUENCE [LARGE SCALE GENOMIC DNA]</scope>
    <source>
        <strain evidence="2 3">F</strain>
    </source>
</reference>
<dbReference type="AlphaFoldDB" id="A0A2J6R5L7"/>
<gene>
    <name evidence="2" type="ORF">L207DRAFT_639213</name>
</gene>
<evidence type="ECO:0000256" key="1">
    <source>
        <dbReference type="SAM" id="MobiDB-lite"/>
    </source>
</evidence>
<organism evidence="2 3">
    <name type="scientific">Hyaloscypha variabilis (strain UAMH 11265 / GT02V1 / F)</name>
    <name type="common">Meliniomyces variabilis</name>
    <dbReference type="NCBI Taxonomy" id="1149755"/>
    <lineage>
        <taxon>Eukaryota</taxon>
        <taxon>Fungi</taxon>
        <taxon>Dikarya</taxon>
        <taxon>Ascomycota</taxon>
        <taxon>Pezizomycotina</taxon>
        <taxon>Leotiomycetes</taxon>
        <taxon>Helotiales</taxon>
        <taxon>Hyaloscyphaceae</taxon>
        <taxon>Hyaloscypha</taxon>
        <taxon>Hyaloscypha variabilis</taxon>
    </lineage>
</organism>
<keyword evidence="3" id="KW-1185">Reference proteome</keyword>
<protein>
    <submittedName>
        <fullName evidence="2">Uncharacterized protein</fullName>
    </submittedName>
</protein>
<name>A0A2J6R5L7_HYAVF</name>
<feature type="compositionally biased region" description="Polar residues" evidence="1">
    <location>
        <begin position="75"/>
        <end position="95"/>
    </location>
</feature>
<sequence>MEPNTTSKATGSKEANFPFVFRGLGFFLMNEDAPERDFDQERENPRDVSHLSKRSYSYLAYLFLVDLGNSKESDNNVAQQSDSQSPKTASVSPSGHTLPLGEVMQLSDEECVSHYNRLLGGDFPWERINALVLAGLQQEDMDADDFEEWQQFYELHLRFRDAKTTDASTNDQKRLIVHDILLWTLALDYYYDVPESEGIIEAFGKEWLTLLIGWEDMVIDIKLLNGTLSPIDSGNTS</sequence>
<dbReference type="OrthoDB" id="3458900at2759"/>
<accession>A0A2J6R5L7</accession>
<evidence type="ECO:0000313" key="3">
    <source>
        <dbReference type="Proteomes" id="UP000235786"/>
    </source>
</evidence>
<evidence type="ECO:0000313" key="2">
    <source>
        <dbReference type="EMBL" id="PMD33820.1"/>
    </source>
</evidence>
<dbReference type="Proteomes" id="UP000235786">
    <property type="component" value="Unassembled WGS sequence"/>
</dbReference>
<dbReference type="EMBL" id="KZ613955">
    <property type="protein sequence ID" value="PMD33820.1"/>
    <property type="molecule type" value="Genomic_DNA"/>
</dbReference>